<organism evidence="2">
    <name type="scientific">marine sediment metagenome</name>
    <dbReference type="NCBI Taxonomy" id="412755"/>
    <lineage>
        <taxon>unclassified sequences</taxon>
        <taxon>metagenomes</taxon>
        <taxon>ecological metagenomes</taxon>
    </lineage>
</organism>
<dbReference type="NCBIfam" id="NF040521">
    <property type="entry name" value="C45_proenzyme"/>
    <property type="match status" value="1"/>
</dbReference>
<protein>
    <recommendedName>
        <fullName evidence="1">Peptidase C45 hydrolase domain-containing protein</fullName>
    </recommendedName>
</protein>
<proteinExistence type="predicted"/>
<dbReference type="AlphaFoldDB" id="A0A0F9XMJ8"/>
<dbReference type="InterPro" id="IPR005079">
    <property type="entry name" value="Peptidase_C45_hydrolase"/>
</dbReference>
<dbReference type="InterPro" id="IPR047794">
    <property type="entry name" value="C45_proenzyme-like"/>
</dbReference>
<dbReference type="Gene3D" id="3.60.60.10">
    <property type="entry name" value="Penicillin V Acylase, Chain A"/>
    <property type="match status" value="1"/>
</dbReference>
<dbReference type="PANTHER" id="PTHR34180">
    <property type="entry name" value="PEPTIDASE C45"/>
    <property type="match status" value="1"/>
</dbReference>
<name>A0A0F9XMJ8_9ZZZZ</name>
<sequence length="367" mass="40771">MVVGYDGSMNDRLIVAEGDAFARGKIVGGVCGAGIRRLLECQDFMNILDRSGSLREWLPKARATVPLIEKHAPTALAEMHGTAEGADLPFDDILLLVCAYDKSFLYWTEVEKAKKAAEADAAKQQGGCTSFAAFTPDGLICAENNDERPWEWDEATHDVVLHLIDEDGLETLTYTHPGIPAYMGMNSAGLVLMWMYIDNGDRAYALPSCVMTRETLTKRTLDEAVDYLRSIPHTMPNSFLLAHESDGICSVEAAPSAFGASYSKTFFTHANVIYEPPLFGNDETKRPELRQRDCRMAELVKARYPNITIDNAKSFITDSEDIDHEKGINNEWTLSSMVFHPRAGQMHIAIGMGLDRKFQTVSFRNSN</sequence>
<dbReference type="EMBL" id="LAZR01000039">
    <property type="protein sequence ID" value="KKO00627.1"/>
    <property type="molecule type" value="Genomic_DNA"/>
</dbReference>
<reference evidence="2" key="1">
    <citation type="journal article" date="2015" name="Nature">
        <title>Complex archaea that bridge the gap between prokaryotes and eukaryotes.</title>
        <authorList>
            <person name="Spang A."/>
            <person name="Saw J.H."/>
            <person name="Jorgensen S.L."/>
            <person name="Zaremba-Niedzwiedzka K."/>
            <person name="Martijn J."/>
            <person name="Lind A.E."/>
            <person name="van Eijk R."/>
            <person name="Schleper C."/>
            <person name="Guy L."/>
            <person name="Ettema T.J."/>
        </authorList>
    </citation>
    <scope>NUCLEOTIDE SEQUENCE</scope>
</reference>
<dbReference type="Gene3D" id="1.10.10.2120">
    <property type="match status" value="1"/>
</dbReference>
<dbReference type="InterPro" id="IPR047801">
    <property type="entry name" value="Peptidase_C45"/>
</dbReference>
<evidence type="ECO:0000313" key="2">
    <source>
        <dbReference type="EMBL" id="KKO00627.1"/>
    </source>
</evidence>
<evidence type="ECO:0000259" key="1">
    <source>
        <dbReference type="Pfam" id="PF03417"/>
    </source>
</evidence>
<comment type="caution">
    <text evidence="2">The sequence shown here is derived from an EMBL/GenBank/DDBJ whole genome shotgun (WGS) entry which is preliminary data.</text>
</comment>
<gene>
    <name evidence="2" type="ORF">LCGC14_0124000</name>
</gene>
<dbReference type="Pfam" id="PF03417">
    <property type="entry name" value="AAT"/>
    <property type="match status" value="1"/>
</dbReference>
<accession>A0A0F9XMJ8</accession>
<feature type="domain" description="Peptidase C45 hydrolase" evidence="1">
    <location>
        <begin position="136"/>
        <end position="351"/>
    </location>
</feature>
<dbReference type="PANTHER" id="PTHR34180:SF1">
    <property type="entry name" value="BETA-ALANYL-DOPAMINE_CARCININE HYDROLASE"/>
    <property type="match status" value="1"/>
</dbReference>